<evidence type="ECO:0000256" key="1">
    <source>
        <dbReference type="ARBA" id="ARBA00010690"/>
    </source>
</evidence>
<keyword evidence="4" id="KW-0969">Cilium</keyword>
<keyword evidence="3" id="KW-0472">Membrane</keyword>
<feature type="transmembrane region" description="Helical" evidence="3">
    <location>
        <begin position="153"/>
        <end position="171"/>
    </location>
</feature>
<evidence type="ECO:0000256" key="3">
    <source>
        <dbReference type="SAM" id="Phobius"/>
    </source>
</evidence>
<name>A0ABU6HFX0_9RHOB</name>
<organism evidence="4 5">
    <name type="scientific">Mesobacterium hydrothermale</name>
    <dbReference type="NCBI Taxonomy" id="3111907"/>
    <lineage>
        <taxon>Bacteria</taxon>
        <taxon>Pseudomonadati</taxon>
        <taxon>Pseudomonadota</taxon>
        <taxon>Alphaproteobacteria</taxon>
        <taxon>Rhodobacterales</taxon>
        <taxon>Roseobacteraceae</taxon>
        <taxon>Mesobacterium</taxon>
    </lineage>
</organism>
<feature type="transmembrane region" description="Helical" evidence="3">
    <location>
        <begin position="191"/>
        <end position="214"/>
    </location>
</feature>
<feature type="region of interest" description="Disordered" evidence="2">
    <location>
        <begin position="1"/>
        <end position="24"/>
    </location>
</feature>
<dbReference type="Pfam" id="PF01312">
    <property type="entry name" value="Bac_export_2"/>
    <property type="match status" value="1"/>
</dbReference>
<dbReference type="SUPFAM" id="SSF160544">
    <property type="entry name" value="EscU C-terminal domain-like"/>
    <property type="match status" value="1"/>
</dbReference>
<dbReference type="InterPro" id="IPR006135">
    <property type="entry name" value="T3SS_substrate_exporter"/>
</dbReference>
<evidence type="ECO:0000313" key="5">
    <source>
        <dbReference type="Proteomes" id="UP001348149"/>
    </source>
</evidence>
<dbReference type="PANTHER" id="PTHR30531:SF12">
    <property type="entry name" value="FLAGELLAR BIOSYNTHETIC PROTEIN FLHB"/>
    <property type="match status" value="1"/>
</dbReference>
<dbReference type="Gene3D" id="3.40.1690.10">
    <property type="entry name" value="secretion proteins EscU"/>
    <property type="match status" value="1"/>
</dbReference>
<dbReference type="PANTHER" id="PTHR30531">
    <property type="entry name" value="FLAGELLAR BIOSYNTHETIC PROTEIN FLHB"/>
    <property type="match status" value="1"/>
</dbReference>
<feature type="compositionally biased region" description="Basic and acidic residues" evidence="2">
    <location>
        <begin position="8"/>
        <end position="24"/>
    </location>
</feature>
<keyword evidence="3" id="KW-0812">Transmembrane</keyword>
<keyword evidence="4" id="KW-0966">Cell projection</keyword>
<comment type="similarity">
    <text evidence="1">Belongs to the type III secretion exporter family.</text>
</comment>
<dbReference type="Proteomes" id="UP001348149">
    <property type="component" value="Unassembled WGS sequence"/>
</dbReference>
<dbReference type="EMBL" id="JAYLLH010000009">
    <property type="protein sequence ID" value="MEC3861360.1"/>
    <property type="molecule type" value="Genomic_DNA"/>
</dbReference>
<gene>
    <name evidence="4" type="ORF">VK792_08690</name>
</gene>
<comment type="caution">
    <text evidence="4">The sequence shown here is derived from an EMBL/GenBank/DDBJ whole genome shotgun (WGS) entry which is preliminary data.</text>
</comment>
<keyword evidence="4" id="KW-0282">Flagellum</keyword>
<protein>
    <submittedName>
        <fullName evidence="4">Flagellar type III secretion system protein FlhB</fullName>
    </submittedName>
</protein>
<keyword evidence="5" id="KW-1185">Reference proteome</keyword>
<dbReference type="RefSeq" id="WP_326297076.1">
    <property type="nucleotide sequence ID" value="NZ_JAYLLH010000009.1"/>
</dbReference>
<evidence type="ECO:0000256" key="2">
    <source>
        <dbReference type="SAM" id="MobiDB-lite"/>
    </source>
</evidence>
<sequence length="361" mass="39420">MSSESDDSDKSHEPTPKKLQDARKKGEIIRSADVSVAASYAGLWLGLLAFGALWVQSLGGVLTVFLSRADDLANRFVQDPASQSIGSILQDTVPGLFGWAALPATLVLASLAAQRGFAFAPSKLAFKAQRLSPLSNAKNKFGRRGLFEFVKSFAKLLLYSLCLAVFLRANLDRLTGSLLLEPRQVVMVMGQVMLELLAVITGIATALAVLDYMWQRADFLRRNRMSHKELRDEQKEAEGDPTMKAQRRAKAQAIASNRMMADVPGAEVVIVNPTHFAVALRWDRTPGSAPVCVAKGVDEMALKIREIATDAGVPIHSDPPTARAIYATVEIGEQIAPDHYGPVALAIRFAEELRQRARRGW</sequence>
<reference evidence="4 5" key="1">
    <citation type="submission" date="2024-01" db="EMBL/GenBank/DDBJ databases">
        <title>Mesobacterium rodlantinim sp. nov., isolated from shallow sea hydrothermal systems off Kueishantao Island.</title>
        <authorList>
            <person name="Su Z."/>
            <person name="Tang K."/>
        </authorList>
    </citation>
    <scope>NUCLEOTIDE SEQUENCE [LARGE SCALE GENOMIC DNA]</scope>
    <source>
        <strain evidence="4 5">TK19101</strain>
    </source>
</reference>
<dbReference type="PRINTS" id="PR00950">
    <property type="entry name" value="TYPE3IMSPROT"/>
</dbReference>
<feature type="transmembrane region" description="Helical" evidence="3">
    <location>
        <begin position="43"/>
        <end position="66"/>
    </location>
</feature>
<dbReference type="InterPro" id="IPR029025">
    <property type="entry name" value="T3SS_substrate_exporter_C"/>
</dbReference>
<keyword evidence="3" id="KW-1133">Transmembrane helix</keyword>
<proteinExistence type="inferred from homology"/>
<accession>A0ABU6HFX0</accession>
<evidence type="ECO:0000313" key="4">
    <source>
        <dbReference type="EMBL" id="MEC3861360.1"/>
    </source>
</evidence>